<dbReference type="PANTHER" id="PTHR43513:SF3">
    <property type="entry name" value="DIHYDROOROTATE DEHYDROGENASE B (NAD(+)), ELECTRON TRANSFER SUBUNIT-RELATED"/>
    <property type="match status" value="1"/>
</dbReference>
<evidence type="ECO:0000313" key="3">
    <source>
        <dbReference type="EMBL" id="CAB4744750.1"/>
    </source>
</evidence>
<dbReference type="GO" id="GO:0006221">
    <property type="term" value="P:pyrimidine nucleotide biosynthetic process"/>
    <property type="evidence" value="ECO:0007669"/>
    <property type="project" value="InterPro"/>
</dbReference>
<dbReference type="InterPro" id="IPR039261">
    <property type="entry name" value="FNR_nucleotide-bd"/>
</dbReference>
<name>A0A6J6TC83_9ZZZZ</name>
<dbReference type="EMBL" id="CAFBIY010000071">
    <property type="protein sequence ID" value="CAB4851127.1"/>
    <property type="molecule type" value="Genomic_DNA"/>
</dbReference>
<protein>
    <submittedName>
        <fullName evidence="3">Unannotated protein</fullName>
    </submittedName>
</protein>
<dbReference type="CDD" id="cd06221">
    <property type="entry name" value="sulfite_reductase_like"/>
    <property type="match status" value="1"/>
</dbReference>
<dbReference type="InterPro" id="IPR017927">
    <property type="entry name" value="FAD-bd_FR_type"/>
</dbReference>
<dbReference type="AlphaFoldDB" id="A0A6J6TC83"/>
<dbReference type="PROSITE" id="PS51384">
    <property type="entry name" value="FAD_FR"/>
    <property type="match status" value="1"/>
</dbReference>
<dbReference type="PANTHER" id="PTHR43513">
    <property type="entry name" value="DIHYDROOROTATE DEHYDROGENASE B (NAD(+)), ELECTRON TRANSFER SUBUNIT"/>
    <property type="match status" value="1"/>
</dbReference>
<proteinExistence type="predicted"/>
<dbReference type="GO" id="GO:0051537">
    <property type="term" value="F:2 iron, 2 sulfur cluster binding"/>
    <property type="evidence" value="ECO:0007669"/>
    <property type="project" value="InterPro"/>
</dbReference>
<organism evidence="3">
    <name type="scientific">freshwater metagenome</name>
    <dbReference type="NCBI Taxonomy" id="449393"/>
    <lineage>
        <taxon>unclassified sequences</taxon>
        <taxon>metagenomes</taxon>
        <taxon>ecological metagenomes</taxon>
    </lineage>
</organism>
<evidence type="ECO:0000313" key="4">
    <source>
        <dbReference type="EMBL" id="CAB4851127.1"/>
    </source>
</evidence>
<dbReference type="GO" id="GO:0016491">
    <property type="term" value="F:oxidoreductase activity"/>
    <property type="evidence" value="ECO:0007669"/>
    <property type="project" value="InterPro"/>
</dbReference>
<evidence type="ECO:0000313" key="6">
    <source>
        <dbReference type="EMBL" id="CAB5016401.1"/>
    </source>
</evidence>
<dbReference type="EMBL" id="CAFBOL010000136">
    <property type="protein sequence ID" value="CAB5016401.1"/>
    <property type="molecule type" value="Genomic_DNA"/>
</dbReference>
<sequence>MDSLADLGTMPAVEPMEPTPYRVTHSRRETVDVTTLTLVPVAAGLASVLPGQYLMVWAFGVGEIPISVSRTLPTGEVLLTVRAVGATSTAVVGTTVGDVLGLRGPFGTAWPLAAAAGRDLVVVAGGLGLAPLRMAIDAQVAQDPTRLSVVVGAREQPQLLYADDLQRWTAAGARVHLTVDAAGRSWHGAVGTTTAVLERLAERHEMAFVCGPELMMTSGARAVVGCGVQPSDIWVSLERNMHCGIGHCGRCQLGSQLLCRDGAVVRWDHVERLLEVRGR</sequence>
<dbReference type="EMBL" id="CAFBMT010000023">
    <property type="protein sequence ID" value="CAB4951391.1"/>
    <property type="molecule type" value="Genomic_DNA"/>
</dbReference>
<dbReference type="GO" id="GO:0050660">
    <property type="term" value="F:flavin adenine dinucleotide binding"/>
    <property type="evidence" value="ECO:0007669"/>
    <property type="project" value="InterPro"/>
</dbReference>
<dbReference type="SUPFAM" id="SSF52343">
    <property type="entry name" value="Ferredoxin reductase-like, C-terminal NADP-linked domain"/>
    <property type="match status" value="1"/>
</dbReference>
<dbReference type="InterPro" id="IPR012165">
    <property type="entry name" value="Cyt_c3_hydrogenase_gsu"/>
</dbReference>
<dbReference type="Gene3D" id="2.40.30.10">
    <property type="entry name" value="Translation factors"/>
    <property type="match status" value="1"/>
</dbReference>
<accession>A0A6J6TC83</accession>
<dbReference type="Gene3D" id="3.40.50.80">
    <property type="entry name" value="Nucleotide-binding domain of ferredoxin-NADP reductase (FNR) module"/>
    <property type="match status" value="1"/>
</dbReference>
<dbReference type="InterPro" id="IPR017938">
    <property type="entry name" value="Riboflavin_synthase-like_b-brl"/>
</dbReference>
<dbReference type="InterPro" id="IPR050353">
    <property type="entry name" value="PyrK_electron_transfer"/>
</dbReference>
<gene>
    <name evidence="3" type="ORF">UFOPK2656_03159</name>
    <name evidence="4" type="ORF">UFOPK3267_01409</name>
    <name evidence="5" type="ORF">UFOPK3651_02874</name>
    <name evidence="6" type="ORF">UFOPK3931_03105</name>
    <name evidence="2" type="ORF">UFOPK4189_03021</name>
</gene>
<dbReference type="EMBL" id="CAESGF010000027">
    <property type="protein sequence ID" value="CAB4365276.1"/>
    <property type="molecule type" value="Genomic_DNA"/>
</dbReference>
<feature type="domain" description="FAD-binding FR-type" evidence="1">
    <location>
        <begin position="16"/>
        <end position="112"/>
    </location>
</feature>
<dbReference type="PIRSF" id="PIRSF006816">
    <property type="entry name" value="Cyc3_hyd_g"/>
    <property type="match status" value="1"/>
</dbReference>
<evidence type="ECO:0000313" key="5">
    <source>
        <dbReference type="EMBL" id="CAB4951391.1"/>
    </source>
</evidence>
<dbReference type="SUPFAM" id="SSF63380">
    <property type="entry name" value="Riboflavin synthase domain-like"/>
    <property type="match status" value="1"/>
</dbReference>
<evidence type="ECO:0000313" key="2">
    <source>
        <dbReference type="EMBL" id="CAB4365276.1"/>
    </source>
</evidence>
<reference evidence="3" key="1">
    <citation type="submission" date="2020-05" db="EMBL/GenBank/DDBJ databases">
        <authorList>
            <person name="Chiriac C."/>
            <person name="Salcher M."/>
            <person name="Ghai R."/>
            <person name="Kavagutti S V."/>
        </authorList>
    </citation>
    <scope>NUCLEOTIDE SEQUENCE</scope>
</reference>
<evidence type="ECO:0000259" key="1">
    <source>
        <dbReference type="PROSITE" id="PS51384"/>
    </source>
</evidence>
<dbReference type="Pfam" id="PF00175">
    <property type="entry name" value="NAD_binding_1"/>
    <property type="match status" value="1"/>
</dbReference>
<dbReference type="EMBL" id="CAEZYF010000031">
    <property type="protein sequence ID" value="CAB4744750.1"/>
    <property type="molecule type" value="Genomic_DNA"/>
</dbReference>
<dbReference type="InterPro" id="IPR001433">
    <property type="entry name" value="OxRdtase_FAD/NAD-bd"/>
</dbReference>